<evidence type="ECO:0000313" key="8">
    <source>
        <dbReference type="EMBL" id="MDZ5475636.1"/>
    </source>
</evidence>
<protein>
    <recommendedName>
        <fullName evidence="3">isochorismatase</fullName>
        <ecNumber evidence="3">3.3.2.1</ecNumber>
    </recommendedName>
</protein>
<dbReference type="AlphaFoldDB" id="A0AAW9JCQ6"/>
<comment type="catalytic activity">
    <reaction evidence="5">
        <text>isochorismate + H2O = (2S,3S)-2,3-dihydroxy-2,3-dihydrobenzoate + pyruvate</text>
        <dbReference type="Rhea" id="RHEA:11112"/>
        <dbReference type="ChEBI" id="CHEBI:15361"/>
        <dbReference type="ChEBI" id="CHEBI:15377"/>
        <dbReference type="ChEBI" id="CHEBI:29780"/>
        <dbReference type="ChEBI" id="CHEBI:58764"/>
        <dbReference type="EC" id="3.3.2.1"/>
    </reaction>
</comment>
<evidence type="ECO:0000259" key="7">
    <source>
        <dbReference type="PROSITE" id="PS50075"/>
    </source>
</evidence>
<dbReference type="SUPFAM" id="SSF47336">
    <property type="entry name" value="ACP-like"/>
    <property type="match status" value="1"/>
</dbReference>
<dbReference type="PRINTS" id="PR01398">
    <property type="entry name" value="ISCHRISMTASE"/>
</dbReference>
<dbReference type="SUPFAM" id="SSF52499">
    <property type="entry name" value="Isochorismatase-like hydrolases"/>
    <property type="match status" value="1"/>
</dbReference>
<dbReference type="EMBL" id="JAXOTW010000002">
    <property type="protein sequence ID" value="MDZ5475636.1"/>
    <property type="molecule type" value="Genomic_DNA"/>
</dbReference>
<evidence type="ECO:0000256" key="3">
    <source>
        <dbReference type="ARBA" id="ARBA00012100"/>
    </source>
</evidence>
<proteinExistence type="inferred from homology"/>
<dbReference type="PIRSF" id="PIRSF001111">
    <property type="entry name" value="Isochorismatase"/>
    <property type="match status" value="1"/>
</dbReference>
<evidence type="ECO:0000256" key="1">
    <source>
        <dbReference type="ARBA" id="ARBA00004924"/>
    </source>
</evidence>
<dbReference type="InterPro" id="IPR009081">
    <property type="entry name" value="PP-bd_ACP"/>
</dbReference>
<dbReference type="Gene3D" id="1.10.1200.10">
    <property type="entry name" value="ACP-like"/>
    <property type="match status" value="1"/>
</dbReference>
<accession>A0AAW9JCQ6</accession>
<dbReference type="Pfam" id="PF00857">
    <property type="entry name" value="Isochorismatase"/>
    <property type="match status" value="1"/>
</dbReference>
<dbReference type="InterPro" id="IPR036380">
    <property type="entry name" value="Isochorismatase-like_sf"/>
</dbReference>
<comment type="similarity">
    <text evidence="2">Belongs to the isochorismatase family.</text>
</comment>
<evidence type="ECO:0000256" key="5">
    <source>
        <dbReference type="ARBA" id="ARBA00048590"/>
    </source>
</evidence>
<dbReference type="GO" id="GO:0008908">
    <property type="term" value="F:isochorismatase activity"/>
    <property type="evidence" value="ECO:0007669"/>
    <property type="project" value="UniProtKB-EC"/>
</dbReference>
<dbReference type="InterPro" id="IPR000868">
    <property type="entry name" value="Isochorismatase-like_dom"/>
</dbReference>
<comment type="pathway">
    <text evidence="1">Siderophore biosynthesis.</text>
</comment>
<evidence type="ECO:0000256" key="2">
    <source>
        <dbReference type="ARBA" id="ARBA00006336"/>
    </source>
</evidence>
<dbReference type="Gene3D" id="3.40.50.850">
    <property type="entry name" value="Isochorismatase-like"/>
    <property type="match status" value="1"/>
</dbReference>
<keyword evidence="6" id="KW-0597">Phosphoprotein</keyword>
<dbReference type="Proteomes" id="UP001292252">
    <property type="component" value="Unassembled WGS sequence"/>
</dbReference>
<feature type="modified residue" description="O-(pantetheine 4'-phosphoryl)serine" evidence="6">
    <location>
        <position position="251"/>
    </location>
</feature>
<keyword evidence="6" id="KW-0596">Phosphopantetheine</keyword>
<dbReference type="RefSeq" id="WP_044796703.1">
    <property type="nucleotide sequence ID" value="NZ_JAXOTW010000002.1"/>
</dbReference>
<evidence type="ECO:0000256" key="4">
    <source>
        <dbReference type="ARBA" id="ARBA00022801"/>
    </source>
</evidence>
<sequence>MTLPTIKDYLMPTKNDLPTNKVKWNVDKKRAILLIHDMQEYFIDAYEEDSLLIKTLVKNINILKSTCKELGIPIIYSAQPEGQTSHQRALLEDFWGMGIPQEGNKQRIISSLTPEKDDILLTKWRYSAFKKNDLLDIFKEQGRDQIIICGVYAHIGCLLTAADAFMEGIQPFFVGDAVADFTLEDHKQSLIYTSNRCAKTITTEQVKQALSNENDDLTKDYIREQVAEILGYNEFQSINDNENLFLLGMDSIRVMTFMGNLNKKGLNLSFVELAKEPTIHNWWELIVSKKDKVLQW</sequence>
<feature type="domain" description="Carrier" evidence="7">
    <location>
        <begin position="216"/>
        <end position="290"/>
    </location>
</feature>
<evidence type="ECO:0000256" key="6">
    <source>
        <dbReference type="PIRSR" id="PIRSR001111-50"/>
    </source>
</evidence>
<comment type="caution">
    <text evidence="8">The sequence shown here is derived from an EMBL/GenBank/DDBJ whole genome shotgun (WGS) entry which is preliminary data.</text>
</comment>
<dbReference type="Pfam" id="PF00550">
    <property type="entry name" value="PP-binding"/>
    <property type="match status" value="1"/>
</dbReference>
<comment type="cofactor">
    <cofactor evidence="6">
        <name>pantetheine 4'-phosphate</name>
        <dbReference type="ChEBI" id="CHEBI:47942"/>
    </cofactor>
    <text evidence="6">Binds 1 phosphopantetheine covalently.</text>
</comment>
<dbReference type="PANTHER" id="PTHR43540">
    <property type="entry name" value="PEROXYUREIDOACRYLATE/UREIDOACRYLATE AMIDOHYDROLASE-RELATED"/>
    <property type="match status" value="1"/>
</dbReference>
<evidence type="ECO:0000313" key="9">
    <source>
        <dbReference type="Proteomes" id="UP001292252"/>
    </source>
</evidence>
<reference evidence="8" key="1">
    <citation type="submission" date="2023-12" db="EMBL/GenBank/DDBJ databases">
        <title>Genome sequence of Bacillus thuringiensis strain SS10.</title>
        <authorList>
            <person name="Rouis S."/>
        </authorList>
    </citation>
    <scope>NUCLEOTIDE SEQUENCE</scope>
    <source>
        <strain evidence="8">SS10</strain>
    </source>
</reference>
<dbReference type="PROSITE" id="PS50075">
    <property type="entry name" value="CARRIER"/>
    <property type="match status" value="1"/>
</dbReference>
<gene>
    <name evidence="8" type="ORF">U2F49_04835</name>
</gene>
<dbReference type="InterPro" id="IPR016291">
    <property type="entry name" value="Isochorismatase"/>
</dbReference>
<dbReference type="InterPro" id="IPR036736">
    <property type="entry name" value="ACP-like_sf"/>
</dbReference>
<dbReference type="InterPro" id="IPR050272">
    <property type="entry name" value="Isochorismatase-like_hydrls"/>
</dbReference>
<dbReference type="PANTHER" id="PTHR43540:SF3">
    <property type="entry name" value="ENTEROBACTIN SYNTHASE COMPONENT B"/>
    <property type="match status" value="1"/>
</dbReference>
<organism evidence="8 9">
    <name type="scientific">Bacillus thuringiensis</name>
    <dbReference type="NCBI Taxonomy" id="1428"/>
    <lineage>
        <taxon>Bacteria</taxon>
        <taxon>Bacillati</taxon>
        <taxon>Bacillota</taxon>
        <taxon>Bacilli</taxon>
        <taxon>Bacillales</taxon>
        <taxon>Bacillaceae</taxon>
        <taxon>Bacillus</taxon>
        <taxon>Bacillus cereus group</taxon>
    </lineage>
</organism>
<dbReference type="EC" id="3.3.2.1" evidence="3"/>
<name>A0AAW9JCQ6_BACTU</name>
<keyword evidence="4" id="KW-0378">Hydrolase</keyword>